<feature type="non-terminal residue" evidence="2">
    <location>
        <position position="1"/>
    </location>
</feature>
<name>A0A820HTG8_9BILA</name>
<evidence type="ECO:0000313" key="2">
    <source>
        <dbReference type="EMBL" id="CAF4301164.1"/>
    </source>
</evidence>
<gene>
    <name evidence="2" type="ORF">OXD698_LOCUS46103</name>
</gene>
<dbReference type="EMBL" id="CAJOAZ010016100">
    <property type="protein sequence ID" value="CAF4301164.1"/>
    <property type="molecule type" value="Genomic_DNA"/>
</dbReference>
<dbReference type="AlphaFoldDB" id="A0A820HTG8"/>
<organism evidence="2 3">
    <name type="scientific">Adineta steineri</name>
    <dbReference type="NCBI Taxonomy" id="433720"/>
    <lineage>
        <taxon>Eukaryota</taxon>
        <taxon>Metazoa</taxon>
        <taxon>Spiralia</taxon>
        <taxon>Gnathifera</taxon>
        <taxon>Rotifera</taxon>
        <taxon>Eurotatoria</taxon>
        <taxon>Bdelloidea</taxon>
        <taxon>Adinetida</taxon>
        <taxon>Adinetidae</taxon>
        <taxon>Adineta</taxon>
    </lineage>
</organism>
<accession>A0A820HTG8</accession>
<reference evidence="2" key="1">
    <citation type="submission" date="2021-02" db="EMBL/GenBank/DDBJ databases">
        <authorList>
            <person name="Nowell W R."/>
        </authorList>
    </citation>
    <scope>NUCLEOTIDE SEQUENCE</scope>
</reference>
<comment type="caution">
    <text evidence="2">The sequence shown here is derived from an EMBL/GenBank/DDBJ whole genome shotgun (WGS) entry which is preliminary data.</text>
</comment>
<proteinExistence type="predicted"/>
<dbReference type="Proteomes" id="UP000663844">
    <property type="component" value="Unassembled WGS sequence"/>
</dbReference>
<evidence type="ECO:0000313" key="3">
    <source>
        <dbReference type="Proteomes" id="UP000663844"/>
    </source>
</evidence>
<evidence type="ECO:0000256" key="1">
    <source>
        <dbReference type="SAM" id="MobiDB-lite"/>
    </source>
</evidence>
<protein>
    <submittedName>
        <fullName evidence="2">Uncharacterized protein</fullName>
    </submittedName>
</protein>
<sequence>MKTEFFCSLVDLGEENVTKLKMPEEIEADKRAAGGKETVEASKMATTEMAENAGEHPAVGTDQMRTTVSPPNKGS</sequence>
<feature type="compositionally biased region" description="Polar residues" evidence="1">
    <location>
        <begin position="63"/>
        <end position="75"/>
    </location>
</feature>
<feature type="region of interest" description="Disordered" evidence="1">
    <location>
        <begin position="50"/>
        <end position="75"/>
    </location>
</feature>